<accession>A0A4V1IZE7</accession>
<evidence type="ECO:0000313" key="8">
    <source>
        <dbReference type="Proteomes" id="UP000281549"/>
    </source>
</evidence>
<name>A0A4V1IZE7_ROZAC</name>
<feature type="domain" description="Cwf19-like C-terminal" evidence="5">
    <location>
        <begin position="197"/>
        <end position="302"/>
    </location>
</feature>
<organism evidence="7 8">
    <name type="scientific">Rozella allomycis (strain CSF55)</name>
    <dbReference type="NCBI Taxonomy" id="988480"/>
    <lineage>
        <taxon>Eukaryota</taxon>
        <taxon>Fungi</taxon>
        <taxon>Fungi incertae sedis</taxon>
        <taxon>Cryptomycota</taxon>
        <taxon>Cryptomycota incertae sedis</taxon>
        <taxon>Rozella</taxon>
    </lineage>
</organism>
<evidence type="ECO:0000313" key="7">
    <source>
        <dbReference type="EMBL" id="RKP17799.1"/>
    </source>
</evidence>
<dbReference type="InterPro" id="IPR025829">
    <property type="entry name" value="Zn_knuckle_CX2CX3GHX4C"/>
</dbReference>
<evidence type="ECO:0000259" key="5">
    <source>
        <dbReference type="Pfam" id="PF04677"/>
    </source>
</evidence>
<dbReference type="GO" id="GO:0071014">
    <property type="term" value="C:post-mRNA release spliceosomal complex"/>
    <property type="evidence" value="ECO:0007669"/>
    <property type="project" value="TreeGrafter"/>
</dbReference>
<sequence>KGCHLLTIQDLNVAVINAKYDEWEYLKDSNLDYITKSSLISFKEVLANHDKPIDLFLAEPLSTIFPRDFLGRIADPYLQSIINFEPFYEIYKNCKRRTRMFACMDENWEGTVSWSNGSNLYCNFGKLGLYNNISECSVEICNILQIDVSINDPTIPSKRDRMYSHPPEGYVCRICQSSDHYIKECPKKVKEPLGQRNNHKVVKSECWFCLGNPNASTHLVASVEQEVYLALVKGPLVKFHCVIVPIEHVLSNEIYSPNLHQQIMQLKIRFEEALNCKSVLIEVFHQNKASHSYATIVPLYEETKLENVHQNFVNQAIYEGYSKSNNILNSEKPCFFRVTITSLEPLIFLVPPSKRIDLQFPRKVLALALGVPEKIEWRNCQQTQDEEQAWADELKEKLNK</sequence>
<dbReference type="EMBL" id="ML005672">
    <property type="protein sequence ID" value="RKP17799.1"/>
    <property type="molecule type" value="Genomic_DNA"/>
</dbReference>
<feature type="non-terminal residue" evidence="7">
    <location>
        <position position="1"/>
    </location>
</feature>
<dbReference type="GO" id="GO:0000398">
    <property type="term" value="P:mRNA splicing, via spliceosome"/>
    <property type="evidence" value="ECO:0007669"/>
    <property type="project" value="TreeGrafter"/>
</dbReference>
<dbReference type="InterPro" id="IPR040194">
    <property type="entry name" value="Cwf19-like"/>
</dbReference>
<keyword evidence="3" id="KW-0862">Zinc</keyword>
<dbReference type="AlphaFoldDB" id="A0A4V1IZE7"/>
<dbReference type="InterPro" id="IPR006768">
    <property type="entry name" value="Cwf19-like_C_dom-1"/>
</dbReference>
<dbReference type="GO" id="GO:0061632">
    <property type="term" value="F:RNA lariat debranching enzyme activator activity"/>
    <property type="evidence" value="ECO:0007669"/>
    <property type="project" value="TreeGrafter"/>
</dbReference>
<keyword evidence="2" id="KW-0863">Zinc-finger</keyword>
<keyword evidence="1" id="KW-0479">Metal-binding</keyword>
<dbReference type="SUPFAM" id="SSF54197">
    <property type="entry name" value="HIT-like"/>
    <property type="match status" value="1"/>
</dbReference>
<dbReference type="GO" id="GO:0008270">
    <property type="term" value="F:zinc ion binding"/>
    <property type="evidence" value="ECO:0007669"/>
    <property type="project" value="UniProtKB-KW"/>
</dbReference>
<gene>
    <name evidence="7" type="ORF">ROZALSC1DRAFT_23854</name>
</gene>
<dbReference type="PANTHER" id="PTHR12072">
    <property type="entry name" value="CWF19, CELL CYCLE CONTROL PROTEIN"/>
    <property type="match status" value="1"/>
</dbReference>
<dbReference type="Pfam" id="PF13696">
    <property type="entry name" value="zf-CCHC_2"/>
    <property type="match status" value="1"/>
</dbReference>
<evidence type="ECO:0000259" key="6">
    <source>
        <dbReference type="Pfam" id="PF13696"/>
    </source>
</evidence>
<dbReference type="Proteomes" id="UP000281549">
    <property type="component" value="Unassembled WGS sequence"/>
</dbReference>
<evidence type="ECO:0000256" key="1">
    <source>
        <dbReference type="ARBA" id="ARBA00022723"/>
    </source>
</evidence>
<dbReference type="Pfam" id="PF04677">
    <property type="entry name" value="CwfJ_C_1"/>
    <property type="match status" value="1"/>
</dbReference>
<proteinExistence type="predicted"/>
<protein>
    <submittedName>
        <fullName evidence="7">Uncharacterized protein</fullName>
    </submittedName>
</protein>
<dbReference type="InterPro" id="IPR036265">
    <property type="entry name" value="HIT-like_sf"/>
</dbReference>
<dbReference type="InterPro" id="IPR006767">
    <property type="entry name" value="Cwf19-like_C_dom-2"/>
</dbReference>
<feature type="domain" description="Zinc knuckle CX2CX3GHX4C" evidence="6">
    <location>
        <begin position="167"/>
        <end position="187"/>
    </location>
</feature>
<dbReference type="PANTHER" id="PTHR12072:SF4">
    <property type="entry name" value="CWF19-LIKE PROTEIN 1"/>
    <property type="match status" value="1"/>
</dbReference>
<evidence type="ECO:0000256" key="2">
    <source>
        <dbReference type="ARBA" id="ARBA00022771"/>
    </source>
</evidence>
<evidence type="ECO:0000256" key="3">
    <source>
        <dbReference type="ARBA" id="ARBA00022833"/>
    </source>
</evidence>
<evidence type="ECO:0000259" key="4">
    <source>
        <dbReference type="Pfam" id="PF04676"/>
    </source>
</evidence>
<reference evidence="8" key="1">
    <citation type="journal article" date="2018" name="Nat. Microbiol.">
        <title>Leveraging single-cell genomics to expand the fungal tree of life.</title>
        <authorList>
            <person name="Ahrendt S.R."/>
            <person name="Quandt C.A."/>
            <person name="Ciobanu D."/>
            <person name="Clum A."/>
            <person name="Salamov A."/>
            <person name="Andreopoulos B."/>
            <person name="Cheng J.F."/>
            <person name="Woyke T."/>
            <person name="Pelin A."/>
            <person name="Henrissat B."/>
            <person name="Reynolds N.K."/>
            <person name="Benny G.L."/>
            <person name="Smith M.E."/>
            <person name="James T.Y."/>
            <person name="Grigoriev I.V."/>
        </authorList>
    </citation>
    <scope>NUCLEOTIDE SEQUENCE [LARGE SCALE GENOMIC DNA]</scope>
    <source>
        <strain evidence="8">CSF55</strain>
    </source>
</reference>
<dbReference type="Pfam" id="PF04676">
    <property type="entry name" value="CwfJ_C_2"/>
    <property type="match status" value="1"/>
</dbReference>
<feature type="domain" description="Cwf19-like protein C-terminal" evidence="4">
    <location>
        <begin position="346"/>
        <end position="397"/>
    </location>
</feature>